<proteinExistence type="predicted"/>
<dbReference type="PANTHER" id="PTHR15492">
    <property type="entry name" value="CYCLIN D1-BINDING PROTEIN 1"/>
    <property type="match status" value="1"/>
</dbReference>
<dbReference type="Gene3D" id="1.20.1410.10">
    <property type="entry name" value="I/LWEQ domain"/>
    <property type="match status" value="1"/>
</dbReference>
<dbReference type="InterPro" id="IPR049317">
    <property type="entry name" value="GCIP-like_N"/>
</dbReference>
<dbReference type="STRING" id="1296120.A0A1B9GRR2"/>
<evidence type="ECO:0000313" key="3">
    <source>
        <dbReference type="Proteomes" id="UP000092666"/>
    </source>
</evidence>
<dbReference type="Proteomes" id="UP000092666">
    <property type="component" value="Unassembled WGS sequence"/>
</dbReference>
<dbReference type="InterPro" id="IPR026907">
    <property type="entry name" value="GCIP-like"/>
</dbReference>
<dbReference type="GO" id="GO:0005634">
    <property type="term" value="C:nucleus"/>
    <property type="evidence" value="ECO:0007669"/>
    <property type="project" value="TreeGrafter"/>
</dbReference>
<evidence type="ECO:0000313" key="2">
    <source>
        <dbReference type="EMBL" id="OCF33535.1"/>
    </source>
</evidence>
<dbReference type="EMBL" id="KI669504">
    <property type="protein sequence ID" value="OCF33535.1"/>
    <property type="molecule type" value="Genomic_DNA"/>
</dbReference>
<keyword evidence="3" id="KW-1185">Reference proteome</keyword>
<evidence type="ECO:0000259" key="1">
    <source>
        <dbReference type="Pfam" id="PF13324"/>
    </source>
</evidence>
<gene>
    <name evidence="2" type="ORF">I316_04607</name>
</gene>
<feature type="domain" description="Cyclin-D1-binding protein 1-like N-terminal" evidence="1">
    <location>
        <begin position="65"/>
        <end position="205"/>
    </location>
</feature>
<dbReference type="AlphaFoldDB" id="A0A1B9GRR2"/>
<accession>A0A1B9GRR2</accession>
<reference evidence="2 3" key="1">
    <citation type="submission" date="2013-07" db="EMBL/GenBank/DDBJ databases">
        <title>The Genome Sequence of Cryptococcus heveanensis BCC8398.</title>
        <authorList>
            <consortium name="The Broad Institute Genome Sequencing Platform"/>
            <person name="Cuomo C."/>
            <person name="Litvintseva A."/>
            <person name="Chen Y."/>
            <person name="Heitman J."/>
            <person name="Sun S."/>
            <person name="Springer D."/>
            <person name="Dromer F."/>
            <person name="Young S.K."/>
            <person name="Zeng Q."/>
            <person name="Gargeya S."/>
            <person name="Fitzgerald M."/>
            <person name="Abouelleil A."/>
            <person name="Alvarado L."/>
            <person name="Berlin A.M."/>
            <person name="Chapman S.B."/>
            <person name="Dewar J."/>
            <person name="Goldberg J."/>
            <person name="Griggs A."/>
            <person name="Gujja S."/>
            <person name="Hansen M."/>
            <person name="Howarth C."/>
            <person name="Imamovic A."/>
            <person name="Larimer J."/>
            <person name="McCowan C."/>
            <person name="Murphy C."/>
            <person name="Pearson M."/>
            <person name="Priest M."/>
            <person name="Roberts A."/>
            <person name="Saif S."/>
            <person name="Shea T."/>
            <person name="Sykes S."/>
            <person name="Wortman J."/>
            <person name="Nusbaum C."/>
            <person name="Birren B."/>
        </authorList>
    </citation>
    <scope>NUCLEOTIDE SEQUENCE [LARGE SCALE GENOMIC DNA]</scope>
    <source>
        <strain evidence="2 3">BCC8398</strain>
    </source>
</reference>
<organism evidence="2 3">
    <name type="scientific">Kwoniella heveanensis BCC8398</name>
    <dbReference type="NCBI Taxonomy" id="1296120"/>
    <lineage>
        <taxon>Eukaryota</taxon>
        <taxon>Fungi</taxon>
        <taxon>Dikarya</taxon>
        <taxon>Basidiomycota</taxon>
        <taxon>Agaricomycotina</taxon>
        <taxon>Tremellomycetes</taxon>
        <taxon>Tremellales</taxon>
        <taxon>Cryptococcaceae</taxon>
        <taxon>Kwoniella</taxon>
    </lineage>
</organism>
<reference evidence="3" key="2">
    <citation type="submission" date="2013-12" db="EMBL/GenBank/DDBJ databases">
        <title>Evolution of pathogenesis and genome organization in the Tremellales.</title>
        <authorList>
            <person name="Cuomo C."/>
            <person name="Litvintseva A."/>
            <person name="Heitman J."/>
            <person name="Chen Y."/>
            <person name="Sun S."/>
            <person name="Springer D."/>
            <person name="Dromer F."/>
            <person name="Young S."/>
            <person name="Zeng Q."/>
            <person name="Chapman S."/>
            <person name="Gujja S."/>
            <person name="Saif S."/>
            <person name="Birren B."/>
        </authorList>
    </citation>
    <scope>NUCLEOTIDE SEQUENCE [LARGE SCALE GENOMIC DNA]</scope>
    <source>
        <strain evidence="3">BCC8398</strain>
    </source>
</reference>
<name>A0A1B9GRR2_9TREE</name>
<protein>
    <recommendedName>
        <fullName evidence="1">Cyclin-D1-binding protein 1-like N-terminal domain-containing protein</fullName>
    </recommendedName>
</protein>
<dbReference type="PANTHER" id="PTHR15492:SF1">
    <property type="entry name" value="CYCLIN-D1-BINDING PROTEIN 1"/>
    <property type="match status" value="1"/>
</dbReference>
<sequence>MTVIDCAVFPTYLLVAIMDAKLKKSLKECRSTCALSLRALASSSNQNESLTSTLPAGLGEAVAGLLVNLRQTTTALGLAFKPPISVDAAIQQLDKTSDQIGKLISCVLLTHGYLAEEWKAGVEGIGGELVRHIDVLSSSDRNTSDGAGVAGSDDAYLASTGMVWESIDRLANGLSKDEKSAVVRKYKGQQGTVKDAWEEFKGIVDNRGGAEAELEDGDEDGWDELDLGGEELSDQERQRAEGAKPLLALHQILHATIPRFIDQFDHRSDGSSSAAKHTYTELIQTSTAFVDAYDEAVSSMHPGQDEEDIEETLRELESVSCRLAGMVDDKSVDKWRERLEIEKQKWEERRLDLASLGDALE</sequence>
<dbReference type="OrthoDB" id="41588at2759"/>
<dbReference type="Pfam" id="PF13324">
    <property type="entry name" value="GCIP_N"/>
    <property type="match status" value="1"/>
</dbReference>